<sequence>MAVESEVVPESVPSLADLDGSRRTPATARGARTRAALVAAARVVFERDGYLDSRLSDISAEAGSSTGTFYTYFTSKDEILQAVIEAAQQDMLHPGTLHLEAADASPIAVIQASNRAYFESYQRNVKMMIIFEQLAGSDPKFRKLRALRGQAFTRRNARAIADLQSRGLADADLDPFLAARALSGMIGRIAYTTYALEEHVPIEELVAVTTRLWANALRLQFDESELEVR</sequence>
<evidence type="ECO:0000256" key="2">
    <source>
        <dbReference type="ARBA" id="ARBA00023125"/>
    </source>
</evidence>
<dbReference type="PROSITE" id="PS50977">
    <property type="entry name" value="HTH_TETR_2"/>
    <property type="match status" value="1"/>
</dbReference>
<dbReference type="SUPFAM" id="SSF48498">
    <property type="entry name" value="Tetracyclin repressor-like, C-terminal domain"/>
    <property type="match status" value="1"/>
</dbReference>
<evidence type="ECO:0000256" key="4">
    <source>
        <dbReference type="SAM" id="MobiDB-lite"/>
    </source>
</evidence>
<evidence type="ECO:0000259" key="5">
    <source>
        <dbReference type="PROSITE" id="PS50977"/>
    </source>
</evidence>
<dbReference type="PANTHER" id="PTHR30055">
    <property type="entry name" value="HTH-TYPE TRANSCRIPTIONAL REGULATOR RUTR"/>
    <property type="match status" value="1"/>
</dbReference>
<dbReference type="InterPro" id="IPR009057">
    <property type="entry name" value="Homeodomain-like_sf"/>
</dbReference>
<dbReference type="SUPFAM" id="SSF46689">
    <property type="entry name" value="Homeodomain-like"/>
    <property type="match status" value="1"/>
</dbReference>
<dbReference type="PANTHER" id="PTHR30055:SF234">
    <property type="entry name" value="HTH-TYPE TRANSCRIPTIONAL REGULATOR BETI"/>
    <property type="match status" value="1"/>
</dbReference>
<proteinExistence type="predicted"/>
<feature type="domain" description="HTH tetR-type" evidence="5">
    <location>
        <begin position="31"/>
        <end position="91"/>
    </location>
</feature>
<accession>A0A2P2C0H1</accession>
<keyword evidence="1" id="KW-0805">Transcription regulation</keyword>
<dbReference type="InterPro" id="IPR050109">
    <property type="entry name" value="HTH-type_TetR-like_transc_reg"/>
</dbReference>
<keyword evidence="3" id="KW-0804">Transcription</keyword>
<dbReference type="Gene3D" id="1.10.10.60">
    <property type="entry name" value="Homeodomain-like"/>
    <property type="match status" value="1"/>
</dbReference>
<dbReference type="InterPro" id="IPR036271">
    <property type="entry name" value="Tet_transcr_reg_TetR-rel_C_sf"/>
</dbReference>
<evidence type="ECO:0000313" key="6">
    <source>
        <dbReference type="EMBL" id="CUR55520.1"/>
    </source>
</evidence>
<dbReference type="Pfam" id="PF00440">
    <property type="entry name" value="TetR_N"/>
    <property type="match status" value="1"/>
</dbReference>
<dbReference type="EMBL" id="CZKA01000020">
    <property type="protein sequence ID" value="CUR55520.1"/>
    <property type="molecule type" value="Genomic_DNA"/>
</dbReference>
<evidence type="ECO:0000256" key="3">
    <source>
        <dbReference type="ARBA" id="ARBA00023163"/>
    </source>
</evidence>
<dbReference type="GO" id="GO:0003700">
    <property type="term" value="F:DNA-binding transcription factor activity"/>
    <property type="evidence" value="ECO:0007669"/>
    <property type="project" value="TreeGrafter"/>
</dbReference>
<dbReference type="Gene3D" id="1.10.357.10">
    <property type="entry name" value="Tetracycline Repressor, domain 2"/>
    <property type="match status" value="1"/>
</dbReference>
<feature type="compositionally biased region" description="Low complexity" evidence="4">
    <location>
        <begin position="1"/>
        <end position="14"/>
    </location>
</feature>
<dbReference type="AlphaFoldDB" id="A0A2P2C0H1"/>
<dbReference type="GO" id="GO:0000976">
    <property type="term" value="F:transcription cis-regulatory region binding"/>
    <property type="evidence" value="ECO:0007669"/>
    <property type="project" value="TreeGrafter"/>
</dbReference>
<gene>
    <name evidence="6" type="ORF">NOCA2270155</name>
</gene>
<evidence type="ECO:0000256" key="1">
    <source>
        <dbReference type="ARBA" id="ARBA00023015"/>
    </source>
</evidence>
<dbReference type="PRINTS" id="PR00455">
    <property type="entry name" value="HTHTETR"/>
</dbReference>
<keyword evidence="2" id="KW-0238">DNA-binding</keyword>
<organism evidence="6">
    <name type="scientific">metagenome</name>
    <dbReference type="NCBI Taxonomy" id="256318"/>
    <lineage>
        <taxon>unclassified sequences</taxon>
        <taxon>metagenomes</taxon>
    </lineage>
</organism>
<dbReference type="InterPro" id="IPR001647">
    <property type="entry name" value="HTH_TetR"/>
</dbReference>
<reference evidence="6" key="1">
    <citation type="submission" date="2015-08" db="EMBL/GenBank/DDBJ databases">
        <authorList>
            <person name="Babu N.S."/>
            <person name="Beckwith C.J."/>
            <person name="Beseler K.G."/>
            <person name="Brison A."/>
            <person name="Carone J.V."/>
            <person name="Caskin T.P."/>
            <person name="Diamond M."/>
            <person name="Durham M.E."/>
            <person name="Foxe J.M."/>
            <person name="Go M."/>
            <person name="Henderson B.A."/>
            <person name="Jones I.B."/>
            <person name="McGettigan J.A."/>
            <person name="Micheletti S.J."/>
            <person name="Nasrallah M.E."/>
            <person name="Ortiz D."/>
            <person name="Piller C.R."/>
            <person name="Privatt S.R."/>
            <person name="Schneider S.L."/>
            <person name="Sharp S."/>
            <person name="Smith T.C."/>
            <person name="Stanton J.D."/>
            <person name="Ullery H.E."/>
            <person name="Wilson R.J."/>
            <person name="Serrano M.G."/>
            <person name="Buck G."/>
            <person name="Lee V."/>
            <person name="Wang Y."/>
            <person name="Carvalho R."/>
            <person name="Voegtly L."/>
            <person name="Shi R."/>
            <person name="Duckworth R."/>
            <person name="Johnson A."/>
            <person name="Loviza R."/>
            <person name="Walstead R."/>
            <person name="Shah Z."/>
            <person name="Kiflezghi M."/>
            <person name="Wade K."/>
            <person name="Ball S.L."/>
            <person name="Bradley K.W."/>
            <person name="Asai D.J."/>
            <person name="Bowman C.A."/>
            <person name="Russell D.A."/>
            <person name="Pope W.H."/>
            <person name="Jacobs-Sera D."/>
            <person name="Hendrix R.W."/>
            <person name="Hatfull G.F."/>
        </authorList>
    </citation>
    <scope>NUCLEOTIDE SEQUENCE</scope>
</reference>
<protein>
    <submittedName>
        <fullName evidence="6">Putative TetR family transcriptional regulator</fullName>
    </submittedName>
</protein>
<name>A0A2P2C0H1_9ZZZZ</name>
<feature type="region of interest" description="Disordered" evidence="4">
    <location>
        <begin position="1"/>
        <end position="27"/>
    </location>
</feature>